<protein>
    <submittedName>
        <fullName evidence="13">CLUMA_CG009346, isoform A</fullName>
    </submittedName>
</protein>
<dbReference type="FunFam" id="3.30.160.60:FF:001840">
    <property type="entry name" value="Paternally-expressed gene 3 protein"/>
    <property type="match status" value="1"/>
</dbReference>
<feature type="domain" description="C2H2-type" evidence="12">
    <location>
        <begin position="452"/>
        <end position="480"/>
    </location>
</feature>
<keyword evidence="9" id="KW-0539">Nucleus</keyword>
<keyword evidence="5" id="KW-0862">Zinc</keyword>
<evidence type="ECO:0000256" key="8">
    <source>
        <dbReference type="ARBA" id="ARBA00023163"/>
    </source>
</evidence>
<evidence type="ECO:0000313" key="13">
    <source>
        <dbReference type="EMBL" id="CRK95900.1"/>
    </source>
</evidence>
<evidence type="ECO:0000256" key="4">
    <source>
        <dbReference type="ARBA" id="ARBA00022771"/>
    </source>
</evidence>
<dbReference type="PANTHER" id="PTHR24384">
    <property type="entry name" value="FINGER PUTATIVE TRANSCRIPTION FACTOR FAMILY-RELATED"/>
    <property type="match status" value="1"/>
</dbReference>
<evidence type="ECO:0000256" key="2">
    <source>
        <dbReference type="ARBA" id="ARBA00022723"/>
    </source>
</evidence>
<feature type="domain" description="C2H2-type" evidence="12">
    <location>
        <begin position="340"/>
        <end position="368"/>
    </location>
</feature>
<dbReference type="SMART" id="SM00355">
    <property type="entry name" value="ZnF_C2H2"/>
    <property type="match status" value="22"/>
</dbReference>
<keyword evidence="7" id="KW-0238">DNA-binding</keyword>
<feature type="compositionally biased region" description="Acidic residues" evidence="11">
    <location>
        <begin position="162"/>
        <end position="171"/>
    </location>
</feature>
<dbReference type="InterPro" id="IPR050752">
    <property type="entry name" value="C2H2-ZF_domain"/>
</dbReference>
<dbReference type="GO" id="GO:0005634">
    <property type="term" value="C:nucleus"/>
    <property type="evidence" value="ECO:0007669"/>
    <property type="project" value="UniProtKB-SubCell"/>
</dbReference>
<proteinExistence type="predicted"/>
<dbReference type="AlphaFoldDB" id="A0A1J1I8K2"/>
<feature type="domain" description="C2H2-type" evidence="12">
    <location>
        <begin position="570"/>
        <end position="598"/>
    </location>
</feature>
<dbReference type="GO" id="GO:0000981">
    <property type="term" value="F:DNA-binding transcription factor activity, RNA polymerase II-specific"/>
    <property type="evidence" value="ECO:0007669"/>
    <property type="project" value="TreeGrafter"/>
</dbReference>
<feature type="domain" description="C2H2-type" evidence="12">
    <location>
        <begin position="709"/>
        <end position="732"/>
    </location>
</feature>
<organism evidence="13 14">
    <name type="scientific">Clunio marinus</name>
    <dbReference type="NCBI Taxonomy" id="568069"/>
    <lineage>
        <taxon>Eukaryota</taxon>
        <taxon>Metazoa</taxon>
        <taxon>Ecdysozoa</taxon>
        <taxon>Arthropoda</taxon>
        <taxon>Hexapoda</taxon>
        <taxon>Insecta</taxon>
        <taxon>Pterygota</taxon>
        <taxon>Neoptera</taxon>
        <taxon>Endopterygota</taxon>
        <taxon>Diptera</taxon>
        <taxon>Nematocera</taxon>
        <taxon>Chironomoidea</taxon>
        <taxon>Chironomidae</taxon>
        <taxon>Clunio</taxon>
    </lineage>
</organism>
<feature type="domain" description="C2H2-type" evidence="12">
    <location>
        <begin position="734"/>
        <end position="761"/>
    </location>
</feature>
<feature type="domain" description="C2H2-type" evidence="12">
    <location>
        <begin position="682"/>
        <end position="710"/>
    </location>
</feature>
<keyword evidence="14" id="KW-1185">Reference proteome</keyword>
<dbReference type="Pfam" id="PF12874">
    <property type="entry name" value="zf-met"/>
    <property type="match status" value="2"/>
</dbReference>
<dbReference type="InterPro" id="IPR013087">
    <property type="entry name" value="Znf_C2H2_type"/>
</dbReference>
<dbReference type="InterPro" id="IPR036236">
    <property type="entry name" value="Znf_C2H2_sf"/>
</dbReference>
<feature type="domain" description="C2H2-type" evidence="12">
    <location>
        <begin position="310"/>
        <end position="337"/>
    </location>
</feature>
<dbReference type="SUPFAM" id="SSF57667">
    <property type="entry name" value="beta-beta-alpha zinc fingers"/>
    <property type="match status" value="9"/>
</dbReference>
<feature type="domain" description="C2H2-type" evidence="12">
    <location>
        <begin position="599"/>
        <end position="627"/>
    </location>
</feature>
<feature type="region of interest" description="Disordered" evidence="11">
    <location>
        <begin position="142"/>
        <end position="174"/>
    </location>
</feature>
<evidence type="ECO:0000256" key="11">
    <source>
        <dbReference type="SAM" id="MobiDB-lite"/>
    </source>
</evidence>
<evidence type="ECO:0000256" key="5">
    <source>
        <dbReference type="ARBA" id="ARBA00022833"/>
    </source>
</evidence>
<evidence type="ECO:0000259" key="12">
    <source>
        <dbReference type="PROSITE" id="PS50157"/>
    </source>
</evidence>
<dbReference type="GO" id="GO:0000978">
    <property type="term" value="F:RNA polymerase II cis-regulatory region sequence-specific DNA binding"/>
    <property type="evidence" value="ECO:0007669"/>
    <property type="project" value="TreeGrafter"/>
</dbReference>
<dbReference type="PROSITE" id="PS50157">
    <property type="entry name" value="ZINC_FINGER_C2H2_2"/>
    <property type="match status" value="14"/>
</dbReference>
<feature type="domain" description="C2H2-type" evidence="12">
    <location>
        <begin position="481"/>
        <end position="509"/>
    </location>
</feature>
<dbReference type="STRING" id="568069.A0A1J1I8K2"/>
<evidence type="ECO:0000256" key="3">
    <source>
        <dbReference type="ARBA" id="ARBA00022737"/>
    </source>
</evidence>
<evidence type="ECO:0000256" key="10">
    <source>
        <dbReference type="PROSITE-ProRule" id="PRU00042"/>
    </source>
</evidence>
<feature type="domain" description="C2H2-type" evidence="12">
    <location>
        <begin position="761"/>
        <end position="786"/>
    </location>
</feature>
<keyword evidence="3" id="KW-0677">Repeat</keyword>
<accession>A0A1J1I8K2</accession>
<dbReference type="OrthoDB" id="2687452at2759"/>
<reference evidence="13 14" key="1">
    <citation type="submission" date="2015-04" db="EMBL/GenBank/DDBJ databases">
        <authorList>
            <person name="Syromyatnikov M.Y."/>
            <person name="Popov V.N."/>
        </authorList>
    </citation>
    <scope>NUCLEOTIDE SEQUENCE [LARGE SCALE GENOMIC DNA]</scope>
</reference>
<dbReference type="GO" id="GO:0008270">
    <property type="term" value="F:zinc ion binding"/>
    <property type="evidence" value="ECO:0007669"/>
    <property type="project" value="UniProtKB-KW"/>
</dbReference>
<sequence length="837" mass="98852">MRAKRIVMKKQDLKAVVVLEDIFSDFINCHEKCRLCFKDVTERDSRIQITDDIEKKINSVLQVHFSLDGTGSDFMCSKCENILNDSHQSKFKINDKLKCYEKFSNKKVDNVRIELSVPIHYNFIKVEDELNISTEMELVSPMNEVKEESSEDESLKDHDEVKNEEENELENQDQSNPQLILCDAGGKVFKNDHSVKRHQCDICGLTATCKFNISSHMNTHKEFRTKDFQCQICGNSYFNKNVLRYHILKNHEKPKHLTCSLYSRTFTTEEGIESHKLRPCHLPCEVCGKMILNKELKPHLNTVHFNIKPYQCDICGRKFNKKTPLAYHLNTHIDFRTKDFDCQICESSYLSKAALRSHILKNHERPKHLTCSLCRRCFKTEKSLKNHKLRPCRLPCEVCGKILLKENLKHHINRVHYNIKPYQCDICGLKTSRKTHLANHVNTHNDFRTKKFHCQICESSFFDKGSLQFHILNVHEKPKHLTCSLCRRTFATEEGLKNHKLQPHRLNHKVSCKLCGKMISKVNLQIHLRRMHSSIRRYQCDICEKKFCTKADLAHHMIRHINLKHRTRDYHCQICESSFFDKGTLQFHILNVHEKPKHLTCSLCRKSFRTEEGLKNHKLRPHKVNEPCEICGKSIRNLKMHLNIMHFSTIRYQCDICGKKISSKTYLAYHVNNHKDFRTKDFHCQICRSSYFDKKTLKSHIRNVHEKKLTCLLCGKTFKKKESLKNHKLLPHHFRCDICGKRFPTKHLILRHQNMHQERNFTCDVHGCQKKFKTKSNLKKHILTVHKKIGEPCPVGNGCKYSVRRRDSMKRHLKVHKELSREELENYWNKIRTMNFV</sequence>
<dbReference type="FunFam" id="3.30.160.60:FF:000065">
    <property type="entry name" value="B-cell CLL/lymphoma 6, member B"/>
    <property type="match status" value="1"/>
</dbReference>
<keyword evidence="6" id="KW-0805">Transcription regulation</keyword>
<dbReference type="Pfam" id="PF00096">
    <property type="entry name" value="zf-C2H2"/>
    <property type="match status" value="8"/>
</dbReference>
<dbReference type="PANTHER" id="PTHR24384:SF189">
    <property type="entry name" value="C2H2-TYPE DOMAIN-CONTAINING PROTEIN-RELATED"/>
    <property type="match status" value="1"/>
</dbReference>
<keyword evidence="8" id="KW-0804">Transcription</keyword>
<dbReference type="Gene3D" id="3.30.160.60">
    <property type="entry name" value="Classic Zinc Finger"/>
    <property type="match status" value="11"/>
</dbReference>
<evidence type="ECO:0000256" key="6">
    <source>
        <dbReference type="ARBA" id="ARBA00023015"/>
    </source>
</evidence>
<evidence type="ECO:0000256" key="1">
    <source>
        <dbReference type="ARBA" id="ARBA00004123"/>
    </source>
</evidence>
<feature type="domain" description="C2H2-type" evidence="12">
    <location>
        <begin position="538"/>
        <end position="565"/>
    </location>
</feature>
<evidence type="ECO:0000313" key="14">
    <source>
        <dbReference type="Proteomes" id="UP000183832"/>
    </source>
</evidence>
<dbReference type="EMBL" id="CVRI01000043">
    <property type="protein sequence ID" value="CRK95900.1"/>
    <property type="molecule type" value="Genomic_DNA"/>
</dbReference>
<evidence type="ECO:0000256" key="9">
    <source>
        <dbReference type="ARBA" id="ARBA00023242"/>
    </source>
</evidence>
<comment type="subcellular location">
    <subcellularLocation>
        <location evidence="1">Nucleus</location>
    </subcellularLocation>
</comment>
<feature type="compositionally biased region" description="Basic and acidic residues" evidence="11">
    <location>
        <begin position="144"/>
        <end position="161"/>
    </location>
</feature>
<dbReference type="Proteomes" id="UP000183832">
    <property type="component" value="Unassembled WGS sequence"/>
</dbReference>
<name>A0A1J1I8K2_9DIPT</name>
<evidence type="ECO:0000256" key="7">
    <source>
        <dbReference type="ARBA" id="ARBA00023125"/>
    </source>
</evidence>
<keyword evidence="2" id="KW-0479">Metal-binding</keyword>
<feature type="domain" description="C2H2-type" evidence="12">
    <location>
        <begin position="422"/>
        <end position="449"/>
    </location>
</feature>
<feature type="domain" description="C2H2-type" evidence="12">
    <location>
        <begin position="652"/>
        <end position="679"/>
    </location>
</feature>
<keyword evidence="4 10" id="KW-0863">Zinc-finger</keyword>
<gene>
    <name evidence="13" type="ORF">CLUMA_CG009346</name>
</gene>
<dbReference type="PROSITE" id="PS00028">
    <property type="entry name" value="ZINC_FINGER_C2H2_1"/>
    <property type="match status" value="12"/>
</dbReference>
<feature type="domain" description="C2H2-type" evidence="12">
    <location>
        <begin position="228"/>
        <end position="256"/>
    </location>
</feature>